<keyword evidence="15" id="KW-0812">Transmembrane</keyword>
<comment type="subcellular location">
    <subcellularLocation>
        <location evidence="13">Cell junction</location>
        <location evidence="13">Plasmodesma</location>
    </subcellularLocation>
    <subcellularLocation>
        <location evidence="1">Cell membrane</location>
        <topology evidence="1">Single-pass type I membrane protein</topology>
    </subcellularLocation>
</comment>
<evidence type="ECO:0000256" key="7">
    <source>
        <dbReference type="ARBA" id="ARBA00022737"/>
    </source>
</evidence>
<evidence type="ECO:0000256" key="1">
    <source>
        <dbReference type="ARBA" id="ARBA00004251"/>
    </source>
</evidence>
<dbReference type="EMBL" id="MTKT01005880">
    <property type="protein sequence ID" value="OWM63855.1"/>
    <property type="molecule type" value="Genomic_DNA"/>
</dbReference>
<reference evidence="18 20" key="3">
    <citation type="submission" date="2017-11" db="EMBL/GenBank/DDBJ databases">
        <title>De-novo sequencing of pomegranate (Punica granatum L.) genome.</title>
        <authorList>
            <person name="Akparov Z."/>
            <person name="Amiraslanov A."/>
            <person name="Hajiyeva S."/>
            <person name="Abbasov M."/>
            <person name="Kaur K."/>
            <person name="Hamwieh A."/>
            <person name="Solovyev V."/>
            <person name="Salamov A."/>
            <person name="Braich B."/>
            <person name="Kosarev P."/>
            <person name="Mahmoud A."/>
            <person name="Hajiyev E."/>
            <person name="Babayeva S."/>
            <person name="Izzatullayeva V."/>
            <person name="Mammadov A."/>
            <person name="Mammadov A."/>
            <person name="Sharifova S."/>
            <person name="Ojaghi J."/>
            <person name="Eynullazada K."/>
            <person name="Bayramov B."/>
            <person name="Abdulazimova A."/>
            <person name="Shahmuradov I."/>
        </authorList>
    </citation>
    <scope>NUCLEOTIDE SEQUENCE [LARGE SCALE GENOMIC DNA]</scope>
    <source>
        <strain evidence="18">AG2017</strain>
        <strain evidence="20">cv. AG2017</strain>
        <tissue evidence="18">Leaf</tissue>
    </source>
</reference>
<feature type="domain" description="Gnk2-homologous" evidence="16">
    <location>
        <begin position="35"/>
        <end position="141"/>
    </location>
</feature>
<evidence type="ECO:0000256" key="10">
    <source>
        <dbReference type="ARBA" id="ARBA00023022"/>
    </source>
</evidence>
<evidence type="ECO:0000313" key="20">
    <source>
        <dbReference type="Proteomes" id="UP000233551"/>
    </source>
</evidence>
<evidence type="ECO:0000256" key="11">
    <source>
        <dbReference type="ARBA" id="ARBA00023035"/>
    </source>
</evidence>
<keyword evidence="9" id="KW-0965">Cell junction</keyword>
<dbReference type="Proteomes" id="UP000233551">
    <property type="component" value="Unassembled WGS sequence"/>
</dbReference>
<name>A0A218VTN8_PUNGR</name>
<evidence type="ECO:0000256" key="6">
    <source>
        <dbReference type="ARBA" id="ARBA00022734"/>
    </source>
</evidence>
<evidence type="ECO:0000256" key="13">
    <source>
        <dbReference type="ARBA" id="ARBA00024184"/>
    </source>
</evidence>
<evidence type="ECO:0000256" key="5">
    <source>
        <dbReference type="ARBA" id="ARBA00022729"/>
    </source>
</evidence>
<dbReference type="Proteomes" id="UP000197138">
    <property type="component" value="Unassembled WGS sequence"/>
</dbReference>
<evidence type="ECO:0000259" key="16">
    <source>
        <dbReference type="PROSITE" id="PS51473"/>
    </source>
</evidence>
<evidence type="ECO:0000256" key="14">
    <source>
        <dbReference type="ARBA" id="ARBA00038393"/>
    </source>
</evidence>
<comment type="caution">
    <text evidence="17">The sequence shown here is derived from an EMBL/GenBank/DDBJ whole genome shotgun (WGS) entry which is preliminary data.</text>
</comment>
<evidence type="ECO:0000256" key="8">
    <source>
        <dbReference type="ARBA" id="ARBA00022821"/>
    </source>
</evidence>
<proteinExistence type="inferred from homology"/>
<reference evidence="19" key="1">
    <citation type="journal article" date="2017" name="Plant J.">
        <title>The pomegranate (Punica granatum L.) genome and the genomics of punicalagin biosynthesis.</title>
        <authorList>
            <person name="Qin G."/>
            <person name="Xu C."/>
            <person name="Ming R."/>
            <person name="Tang H."/>
            <person name="Guyot R."/>
            <person name="Kramer E.M."/>
            <person name="Hu Y."/>
            <person name="Yi X."/>
            <person name="Qi Y."/>
            <person name="Xu X."/>
            <person name="Gao Z."/>
            <person name="Pan H."/>
            <person name="Jian J."/>
            <person name="Tian Y."/>
            <person name="Yue Z."/>
            <person name="Xu Y."/>
        </authorList>
    </citation>
    <scope>NUCLEOTIDE SEQUENCE [LARGE SCALE GENOMIC DNA]</scope>
    <source>
        <strain evidence="19">cv. Dabenzi</strain>
    </source>
</reference>
<keyword evidence="10" id="KW-0044">Antibiotic</keyword>
<keyword evidence="5" id="KW-0732">Signal</keyword>
<evidence type="ECO:0000256" key="3">
    <source>
        <dbReference type="ARBA" id="ARBA00022577"/>
    </source>
</evidence>
<keyword evidence="20" id="KW-1185">Reference proteome</keyword>
<dbReference type="InterPro" id="IPR051378">
    <property type="entry name" value="Cell2Cell_Antifungal"/>
</dbReference>
<dbReference type="InterPro" id="IPR002902">
    <property type="entry name" value="GNK2"/>
</dbReference>
<dbReference type="GO" id="GO:0005886">
    <property type="term" value="C:plasma membrane"/>
    <property type="evidence" value="ECO:0007669"/>
    <property type="project" value="UniProtKB-SubCell"/>
</dbReference>
<keyword evidence="3" id="KW-0295">Fungicide</keyword>
<evidence type="ECO:0000256" key="15">
    <source>
        <dbReference type="SAM" id="Phobius"/>
    </source>
</evidence>
<keyword evidence="8" id="KW-0611">Plant defense</keyword>
<dbReference type="GO" id="GO:0031640">
    <property type="term" value="P:killing of cells of another organism"/>
    <property type="evidence" value="ECO:0007669"/>
    <property type="project" value="UniProtKB-KW"/>
</dbReference>
<feature type="transmembrane region" description="Helical" evidence="15">
    <location>
        <begin position="12"/>
        <end position="31"/>
    </location>
</feature>
<dbReference type="PANTHER" id="PTHR32080">
    <property type="entry name" value="ANTIFUNGAL PROTEIN GINKBILOBIN-2-LIKE"/>
    <property type="match status" value="1"/>
</dbReference>
<keyword evidence="6" id="KW-0430">Lectin</keyword>
<accession>A0A218VTN8</accession>
<dbReference type="OrthoDB" id="1888914at2759"/>
<keyword evidence="15" id="KW-0472">Membrane</keyword>
<dbReference type="GeneID" id="116214378"/>
<evidence type="ECO:0000313" key="19">
    <source>
        <dbReference type="Proteomes" id="UP000197138"/>
    </source>
</evidence>
<dbReference type="GO" id="GO:0042742">
    <property type="term" value="P:defense response to bacterium"/>
    <property type="evidence" value="ECO:0007669"/>
    <property type="project" value="UniProtKB-KW"/>
</dbReference>
<keyword evidence="4" id="KW-0945">Host-virus interaction</keyword>
<dbReference type="AlphaFoldDB" id="A0A218VTN8"/>
<dbReference type="GO" id="GO:0009506">
    <property type="term" value="C:plasmodesma"/>
    <property type="evidence" value="ECO:0007669"/>
    <property type="project" value="UniProtKB-SubCell"/>
</dbReference>
<protein>
    <recommendedName>
        <fullName evidence="16">Gnk2-homologous domain-containing protein</fullName>
    </recommendedName>
</protein>
<comment type="similarity">
    <text evidence="14">Belongs to the cysteine-rich repeat secretory protein family. Plasmodesmata-located proteins (PDLD) subfamily.</text>
</comment>
<keyword evidence="7" id="KW-0677">Repeat</keyword>
<dbReference type="CDD" id="cd23509">
    <property type="entry name" value="Gnk2-like"/>
    <property type="match status" value="1"/>
</dbReference>
<evidence type="ECO:0000313" key="18">
    <source>
        <dbReference type="EMBL" id="PKI68051.1"/>
    </source>
</evidence>
<evidence type="ECO:0000313" key="17">
    <source>
        <dbReference type="EMBL" id="OWM63855.1"/>
    </source>
</evidence>
<gene>
    <name evidence="17" type="ORF">CDL15_Pgr006117</name>
    <name evidence="18" type="ORF">CRG98_011647</name>
</gene>
<keyword evidence="15" id="KW-1133">Transmembrane helix</keyword>
<dbReference type="PROSITE" id="PS51473">
    <property type="entry name" value="GNK2"/>
    <property type="match status" value="1"/>
</dbReference>
<keyword evidence="11" id="KW-0465">Mannose-binding</keyword>
<evidence type="ECO:0000256" key="4">
    <source>
        <dbReference type="ARBA" id="ARBA00022581"/>
    </source>
</evidence>
<reference evidence="17" key="2">
    <citation type="submission" date="2017-06" db="EMBL/GenBank/DDBJ databases">
        <title>The pomegranate genome and the genomics of punicalagin biosynthesis.</title>
        <authorList>
            <person name="Xu C."/>
        </authorList>
    </citation>
    <scope>NUCLEOTIDE SEQUENCE [LARGE SCALE GENOMIC DNA]</scope>
    <source>
        <tissue evidence="17">Fresh leaf</tissue>
    </source>
</reference>
<dbReference type="InterPro" id="IPR038408">
    <property type="entry name" value="GNK2_sf"/>
</dbReference>
<evidence type="ECO:0000256" key="9">
    <source>
        <dbReference type="ARBA" id="ARBA00022949"/>
    </source>
</evidence>
<dbReference type="GO" id="GO:0050832">
    <property type="term" value="P:defense response to fungus"/>
    <property type="evidence" value="ECO:0007669"/>
    <property type="project" value="UniProtKB-KW"/>
</dbReference>
<sequence>MGTASHNYIKKIIIVAIGIFSIGSGVIFVNGKLDTTIKSTICSADKYDNDHGTYDRGMRFVLGRLTTDTSHVGYDYYIASPGPPIYDYVYARGVCEDKLTQEYCDSCMRVAVANVVNYCYMSTGAQIQLGDCYVRYEDYPFDH</sequence>
<dbReference type="Pfam" id="PF01657">
    <property type="entry name" value="Stress-antifung"/>
    <property type="match status" value="1"/>
</dbReference>
<dbReference type="EMBL" id="PGOL01000571">
    <property type="protein sequence ID" value="PKI68051.1"/>
    <property type="molecule type" value="Genomic_DNA"/>
</dbReference>
<dbReference type="PANTHER" id="PTHR32080:SF54">
    <property type="entry name" value="GNK2-HOMOLOGOUS DOMAIN-CONTAINING PROTEIN"/>
    <property type="match status" value="1"/>
</dbReference>
<evidence type="ECO:0000256" key="2">
    <source>
        <dbReference type="ARBA" id="ARBA00022529"/>
    </source>
</evidence>
<dbReference type="GO" id="GO:0005537">
    <property type="term" value="F:D-mannose binding"/>
    <property type="evidence" value="ECO:0007669"/>
    <property type="project" value="UniProtKB-KW"/>
</dbReference>
<organism evidence="17 19">
    <name type="scientific">Punica granatum</name>
    <name type="common">Pomegranate</name>
    <dbReference type="NCBI Taxonomy" id="22663"/>
    <lineage>
        <taxon>Eukaryota</taxon>
        <taxon>Viridiplantae</taxon>
        <taxon>Streptophyta</taxon>
        <taxon>Embryophyta</taxon>
        <taxon>Tracheophyta</taxon>
        <taxon>Spermatophyta</taxon>
        <taxon>Magnoliopsida</taxon>
        <taxon>eudicotyledons</taxon>
        <taxon>Gunneridae</taxon>
        <taxon>Pentapetalae</taxon>
        <taxon>rosids</taxon>
        <taxon>malvids</taxon>
        <taxon>Myrtales</taxon>
        <taxon>Lythraceae</taxon>
        <taxon>Punica</taxon>
    </lineage>
</organism>
<keyword evidence="2" id="KW-0929">Antimicrobial</keyword>
<dbReference type="Gene3D" id="3.30.430.20">
    <property type="entry name" value="Gnk2 domain, C-X8-C-X2-C motif"/>
    <property type="match status" value="1"/>
</dbReference>
<evidence type="ECO:0000256" key="12">
    <source>
        <dbReference type="ARBA" id="ARBA00023157"/>
    </source>
</evidence>
<keyword evidence="12" id="KW-1015">Disulfide bond</keyword>